<keyword evidence="2" id="KW-1185">Reference proteome</keyword>
<dbReference type="KEGG" id="hnv:DDQ68_05110"/>
<sequence>MPFTANNDPFTNGNAYFENLAWHANALIPALGGECDEEMGPYYTLGQVRRFFFNPSRTLEERVQVLAFINHSLEIGRENTEEAIILELFTEVYGLNEPFTSLFREHLSPPAWALFLAHRELERQRGFYKVANEGESYPYEE</sequence>
<protein>
    <submittedName>
        <fullName evidence="1">Uncharacterized protein</fullName>
    </submittedName>
</protein>
<dbReference type="AlphaFoldDB" id="A0A2Z3GMQ9"/>
<accession>A0A2Z3GMQ9</accession>
<evidence type="ECO:0000313" key="1">
    <source>
        <dbReference type="EMBL" id="AWM32225.1"/>
    </source>
</evidence>
<name>A0A2Z3GMQ9_9BACT</name>
<dbReference type="RefSeq" id="WP_109655344.1">
    <property type="nucleotide sequence ID" value="NZ_CP029145.1"/>
</dbReference>
<reference evidence="2" key="1">
    <citation type="submission" date="2018-04" db="EMBL/GenBank/DDBJ databases">
        <title>Complete genome of Antarctic heterotrophic bacterium Hymenobacter nivis.</title>
        <authorList>
            <person name="Terashima M."/>
        </authorList>
    </citation>
    <scope>NUCLEOTIDE SEQUENCE [LARGE SCALE GENOMIC DNA]</scope>
    <source>
        <strain evidence="2">NBRC 111535</strain>
    </source>
</reference>
<evidence type="ECO:0000313" key="2">
    <source>
        <dbReference type="Proteomes" id="UP000245999"/>
    </source>
</evidence>
<proteinExistence type="predicted"/>
<organism evidence="1 2">
    <name type="scientific">Hymenobacter nivis</name>
    <dbReference type="NCBI Taxonomy" id="1850093"/>
    <lineage>
        <taxon>Bacteria</taxon>
        <taxon>Pseudomonadati</taxon>
        <taxon>Bacteroidota</taxon>
        <taxon>Cytophagia</taxon>
        <taxon>Cytophagales</taxon>
        <taxon>Hymenobacteraceae</taxon>
        <taxon>Hymenobacter</taxon>
    </lineage>
</organism>
<dbReference type="EMBL" id="CP029145">
    <property type="protein sequence ID" value="AWM32225.1"/>
    <property type="molecule type" value="Genomic_DNA"/>
</dbReference>
<gene>
    <name evidence="1" type="ORF">DDQ68_05110</name>
</gene>
<dbReference type="Proteomes" id="UP000245999">
    <property type="component" value="Chromosome"/>
</dbReference>